<dbReference type="AlphaFoldDB" id="A0A1M7ZSL7"/>
<keyword evidence="6" id="KW-0732">Signal</keyword>
<dbReference type="SMART" id="SM00257">
    <property type="entry name" value="LysM"/>
    <property type="match status" value="1"/>
</dbReference>
<dbReference type="CDD" id="cd00118">
    <property type="entry name" value="LysM"/>
    <property type="match status" value="1"/>
</dbReference>
<dbReference type="GO" id="GO:0031640">
    <property type="term" value="P:killing of cells of another organism"/>
    <property type="evidence" value="ECO:0007669"/>
    <property type="project" value="UniProtKB-KW"/>
</dbReference>
<dbReference type="SUPFAM" id="SSF54106">
    <property type="entry name" value="LysM domain"/>
    <property type="match status" value="1"/>
</dbReference>
<dbReference type="SMART" id="SM00047">
    <property type="entry name" value="LYZ2"/>
    <property type="match status" value="1"/>
</dbReference>
<feature type="domain" description="LysM" evidence="7">
    <location>
        <begin position="239"/>
        <end position="282"/>
    </location>
</feature>
<gene>
    <name evidence="8" type="ORF">SAMN05443547_0201</name>
</gene>
<feature type="chain" id="PRO_5013020468" description="Peptidoglycan hydrolase" evidence="6">
    <location>
        <begin position="22"/>
        <end position="283"/>
    </location>
</feature>
<evidence type="ECO:0000313" key="9">
    <source>
        <dbReference type="Proteomes" id="UP000184611"/>
    </source>
</evidence>
<evidence type="ECO:0000256" key="5">
    <source>
        <dbReference type="SAM" id="MobiDB-lite"/>
    </source>
</evidence>
<keyword evidence="3 8" id="KW-0378">Hydrolase</keyword>
<keyword evidence="2" id="KW-0081">Bacteriolytic enzyme</keyword>
<feature type="region of interest" description="Disordered" evidence="5">
    <location>
        <begin position="30"/>
        <end position="59"/>
    </location>
</feature>
<dbReference type="PANTHER" id="PTHR33308:SF9">
    <property type="entry name" value="PEPTIDOGLYCAN HYDROLASE FLGJ"/>
    <property type="match status" value="1"/>
</dbReference>
<dbReference type="InterPro" id="IPR036779">
    <property type="entry name" value="LysM_dom_sf"/>
</dbReference>
<dbReference type="Proteomes" id="UP000184611">
    <property type="component" value="Unassembled WGS sequence"/>
</dbReference>
<dbReference type="PANTHER" id="PTHR33308">
    <property type="entry name" value="PEPTIDOGLYCAN HYDROLASE FLGJ"/>
    <property type="match status" value="1"/>
</dbReference>
<evidence type="ECO:0000256" key="2">
    <source>
        <dbReference type="ARBA" id="ARBA00022638"/>
    </source>
</evidence>
<reference evidence="9" key="1">
    <citation type="submission" date="2016-12" db="EMBL/GenBank/DDBJ databases">
        <authorList>
            <person name="Varghese N."/>
            <person name="Submissions S."/>
        </authorList>
    </citation>
    <scope>NUCLEOTIDE SEQUENCE [LARGE SCALE GENOMIC DNA]</scope>
    <source>
        <strain evidence="9">DSM 18830</strain>
    </source>
</reference>
<evidence type="ECO:0000256" key="1">
    <source>
        <dbReference type="ARBA" id="ARBA00022529"/>
    </source>
</evidence>
<keyword evidence="1" id="KW-0929">Antimicrobial</keyword>
<evidence type="ECO:0000256" key="3">
    <source>
        <dbReference type="ARBA" id="ARBA00022801"/>
    </source>
</evidence>
<dbReference type="PROSITE" id="PS51257">
    <property type="entry name" value="PROKAR_LIPOPROTEIN"/>
    <property type="match status" value="1"/>
</dbReference>
<dbReference type="FunFam" id="1.10.530.10:FF:000060">
    <property type="entry name" value="Predicted protein"/>
    <property type="match status" value="1"/>
</dbReference>
<evidence type="ECO:0000259" key="7">
    <source>
        <dbReference type="PROSITE" id="PS51782"/>
    </source>
</evidence>
<sequence length="283" mass="31680">MSKKAALFLLVLFIASCNSSRSVVSTSKTKTATKTKKGTEVITSQPKTSTKTTKGDSDKEVQLEATSNVRTYEQEIRFYIASFQEIAKSNMKEHGIPASITLAQGILESGAGKGKLAQTANNHFGIKCHTGWTGESVRHDDDAAQECFRKYNHPSESYRDHSYFLTSRSRYASLFKLDKGDYEAWAKGLKAAGYATDNKYPNKLIGIIERFELYKFDNEVLSRDFKPVKKDVLSESSTGFYTIQQGDTLYSLSRKFNLSVEDLKKINDLSDNAINVGQKIKIK</sequence>
<dbReference type="Pfam" id="PF01476">
    <property type="entry name" value="LysM"/>
    <property type="match status" value="1"/>
</dbReference>
<dbReference type="Gene3D" id="3.10.350.10">
    <property type="entry name" value="LysM domain"/>
    <property type="match status" value="1"/>
</dbReference>
<dbReference type="Gene3D" id="1.10.530.10">
    <property type="match status" value="1"/>
</dbReference>
<dbReference type="InterPro" id="IPR018392">
    <property type="entry name" value="LysM"/>
</dbReference>
<protein>
    <recommendedName>
        <fullName evidence="4">Peptidoglycan hydrolase</fullName>
    </recommendedName>
</protein>
<feature type="signal peptide" evidence="6">
    <location>
        <begin position="1"/>
        <end position="21"/>
    </location>
</feature>
<accession>A0A1M7ZSL7</accession>
<dbReference type="RefSeq" id="WP_073580564.1">
    <property type="nucleotide sequence ID" value="NZ_CBCSEA010000003.1"/>
</dbReference>
<proteinExistence type="predicted"/>
<dbReference type="GO" id="GO:0004040">
    <property type="term" value="F:amidase activity"/>
    <property type="evidence" value="ECO:0007669"/>
    <property type="project" value="InterPro"/>
</dbReference>
<dbReference type="PROSITE" id="PS51782">
    <property type="entry name" value="LYSM"/>
    <property type="match status" value="1"/>
</dbReference>
<organism evidence="8 9">
    <name type="scientific">Flavobacterium cucumis</name>
    <dbReference type="NCBI Taxonomy" id="416016"/>
    <lineage>
        <taxon>Bacteria</taxon>
        <taxon>Pseudomonadati</taxon>
        <taxon>Bacteroidota</taxon>
        <taxon>Flavobacteriia</taxon>
        <taxon>Flavobacteriales</taxon>
        <taxon>Flavobacteriaceae</taxon>
        <taxon>Flavobacterium</taxon>
    </lineage>
</organism>
<evidence type="ECO:0000313" key="8">
    <source>
        <dbReference type="EMBL" id="SHO71885.1"/>
    </source>
</evidence>
<dbReference type="InterPro" id="IPR002901">
    <property type="entry name" value="MGlyc_endo_b_GlcNAc-like_dom"/>
</dbReference>
<dbReference type="EMBL" id="FRYK01000001">
    <property type="protein sequence ID" value="SHO71885.1"/>
    <property type="molecule type" value="Genomic_DNA"/>
</dbReference>
<evidence type="ECO:0000256" key="6">
    <source>
        <dbReference type="SAM" id="SignalP"/>
    </source>
</evidence>
<dbReference type="Pfam" id="PF01832">
    <property type="entry name" value="Glucosaminidase"/>
    <property type="match status" value="1"/>
</dbReference>
<dbReference type="OrthoDB" id="977752at2"/>
<dbReference type="GO" id="GO:0042742">
    <property type="term" value="P:defense response to bacterium"/>
    <property type="evidence" value="ECO:0007669"/>
    <property type="project" value="UniProtKB-KW"/>
</dbReference>
<dbReference type="InterPro" id="IPR051056">
    <property type="entry name" value="Glycosyl_Hydrolase_73"/>
</dbReference>
<keyword evidence="9" id="KW-1185">Reference proteome</keyword>
<name>A0A1M7ZSL7_9FLAO</name>
<dbReference type="STRING" id="416016.SAMN05443547_0201"/>
<evidence type="ECO:0000256" key="4">
    <source>
        <dbReference type="ARBA" id="ARBA00032108"/>
    </source>
</evidence>